<evidence type="ECO:0000313" key="3">
    <source>
        <dbReference type="Proteomes" id="UP000217785"/>
    </source>
</evidence>
<accession>A0A292YQ55</accession>
<protein>
    <submittedName>
        <fullName evidence="2">ABC transporter permease</fullName>
    </submittedName>
</protein>
<evidence type="ECO:0000256" key="1">
    <source>
        <dbReference type="SAM" id="Phobius"/>
    </source>
</evidence>
<comment type="caution">
    <text evidence="2">The sequence shown here is derived from an EMBL/GenBank/DDBJ whole genome shotgun (WGS) entry which is preliminary data.</text>
</comment>
<feature type="transmembrane region" description="Helical" evidence="1">
    <location>
        <begin position="299"/>
        <end position="323"/>
    </location>
</feature>
<dbReference type="GO" id="GO:0005886">
    <property type="term" value="C:plasma membrane"/>
    <property type="evidence" value="ECO:0007669"/>
    <property type="project" value="UniProtKB-SubCell"/>
</dbReference>
<keyword evidence="1" id="KW-0472">Membrane</keyword>
<keyword evidence="1" id="KW-0812">Transmembrane</keyword>
<feature type="transmembrane region" description="Helical" evidence="1">
    <location>
        <begin position="119"/>
        <end position="139"/>
    </location>
</feature>
<dbReference type="PANTHER" id="PTHR37305">
    <property type="entry name" value="INTEGRAL MEMBRANE PROTEIN-RELATED"/>
    <property type="match status" value="1"/>
</dbReference>
<proteinExistence type="predicted"/>
<feature type="transmembrane region" description="Helical" evidence="1">
    <location>
        <begin position="21"/>
        <end position="38"/>
    </location>
</feature>
<dbReference type="PANTHER" id="PTHR37305:SF2">
    <property type="entry name" value="BACITRACIN TRANSPORT PERMEASE PROTEIN BCRB"/>
    <property type="match status" value="1"/>
</dbReference>
<feature type="transmembrane region" description="Helical" evidence="1">
    <location>
        <begin position="257"/>
        <end position="279"/>
    </location>
</feature>
<dbReference type="EMBL" id="BDUF01000060">
    <property type="protein sequence ID" value="GAX90620.1"/>
    <property type="molecule type" value="Genomic_DNA"/>
</dbReference>
<sequence>MLRFIGLVENETIKLLKRRRFVLIMVILVALVTLFAYAQQLSQQRMLQRVGTLDWKPVLQQQIADYESRMRNAFVSEDRKKFYQFRIEQARYYLKQDINPAAPGTATFVRTFMDLSVSLLLPLLVVTLSADLVSAEWGEGTIKLLLTRPVKRWKILAAKYAALVMFVSLTVMAAFLAAAVVGGLFFGWGGWTMPVATGFTVTGGELDTSTAYNISQYQYILRSYGLGWVVCMAVATITFTISVLVRHAAATMGLMLAALIGGNILVDLASSWTAAKYLFMVNLRVTGYLAGSVPPIEGMSLPFSLAVLLGWGAAALIAGFWVFTKRDVLA</sequence>
<dbReference type="GO" id="GO:0140359">
    <property type="term" value="F:ABC-type transporter activity"/>
    <property type="evidence" value="ECO:0007669"/>
    <property type="project" value="InterPro"/>
</dbReference>
<reference evidence="3" key="1">
    <citation type="submission" date="2017-07" db="EMBL/GenBank/DDBJ databases">
        <title>Draft genome sequence of Effusibacillus lacus strain skLN1.</title>
        <authorList>
            <person name="Watanabe M."/>
            <person name="Kojima H."/>
            <person name="Fukui M."/>
        </authorList>
    </citation>
    <scope>NUCLEOTIDE SEQUENCE [LARGE SCALE GENOMIC DNA]</scope>
    <source>
        <strain evidence="3">skLN1</strain>
    </source>
</reference>
<feature type="transmembrane region" description="Helical" evidence="1">
    <location>
        <begin position="225"/>
        <end position="245"/>
    </location>
</feature>
<dbReference type="OrthoDB" id="8613028at2"/>
<feature type="transmembrane region" description="Helical" evidence="1">
    <location>
        <begin position="160"/>
        <end position="186"/>
    </location>
</feature>
<keyword evidence="1" id="KW-1133">Transmembrane helix</keyword>
<evidence type="ECO:0000313" key="2">
    <source>
        <dbReference type="EMBL" id="GAX90620.1"/>
    </source>
</evidence>
<dbReference type="Proteomes" id="UP000217785">
    <property type="component" value="Unassembled WGS sequence"/>
</dbReference>
<organism evidence="2 3">
    <name type="scientific">Effusibacillus lacus</name>
    <dbReference type="NCBI Taxonomy" id="1348429"/>
    <lineage>
        <taxon>Bacteria</taxon>
        <taxon>Bacillati</taxon>
        <taxon>Bacillota</taxon>
        <taxon>Bacilli</taxon>
        <taxon>Bacillales</taxon>
        <taxon>Alicyclobacillaceae</taxon>
        <taxon>Effusibacillus</taxon>
    </lineage>
</organism>
<keyword evidence="3" id="KW-1185">Reference proteome</keyword>
<dbReference type="Pfam" id="PF12679">
    <property type="entry name" value="ABC2_membrane_2"/>
    <property type="match status" value="1"/>
</dbReference>
<dbReference type="AlphaFoldDB" id="A0A292YQ55"/>
<dbReference type="RefSeq" id="WP_096182346.1">
    <property type="nucleotide sequence ID" value="NZ_BDUF01000060.1"/>
</dbReference>
<name>A0A292YQ55_9BACL</name>